<dbReference type="EMBL" id="MEYS01000001">
    <property type="protein sequence ID" value="OGD34792.1"/>
    <property type="molecule type" value="Genomic_DNA"/>
</dbReference>
<keyword evidence="3" id="KW-0159">Chromosome partition</keyword>
<keyword evidence="1" id="KW-0963">Cytoplasm</keyword>
<evidence type="ECO:0000313" key="5">
    <source>
        <dbReference type="EMBL" id="OGD34792.1"/>
    </source>
</evidence>
<dbReference type="InterPro" id="IPR005234">
    <property type="entry name" value="ScpB_csome_segregation"/>
</dbReference>
<gene>
    <name evidence="5" type="ORF">A2988_04855</name>
</gene>
<evidence type="ECO:0000256" key="4">
    <source>
        <dbReference type="ARBA" id="ARBA00023306"/>
    </source>
</evidence>
<dbReference type="InterPro" id="IPR036388">
    <property type="entry name" value="WH-like_DNA-bd_sf"/>
</dbReference>
<dbReference type="Proteomes" id="UP000176650">
    <property type="component" value="Unassembled WGS sequence"/>
</dbReference>
<dbReference type="STRING" id="1797298.A2988_04855"/>
<comment type="caution">
    <text evidence="5">The sequence shown here is derived from an EMBL/GenBank/DDBJ whole genome shotgun (WGS) entry which is preliminary data.</text>
</comment>
<reference evidence="5 6" key="1">
    <citation type="journal article" date="2016" name="Nat. Commun.">
        <title>Thousands of microbial genomes shed light on interconnected biogeochemical processes in an aquifer system.</title>
        <authorList>
            <person name="Anantharaman K."/>
            <person name="Brown C.T."/>
            <person name="Hug L.A."/>
            <person name="Sharon I."/>
            <person name="Castelle C.J."/>
            <person name="Probst A.J."/>
            <person name="Thomas B.C."/>
            <person name="Singh A."/>
            <person name="Wilkins M.J."/>
            <person name="Karaoz U."/>
            <person name="Brodie E.L."/>
            <person name="Williams K.H."/>
            <person name="Hubbard S.S."/>
            <person name="Banfield J.F."/>
        </authorList>
    </citation>
    <scope>NUCLEOTIDE SEQUENCE [LARGE SCALE GENOMIC DNA]</scope>
</reference>
<dbReference type="Gene3D" id="1.10.10.10">
    <property type="entry name" value="Winged helix-like DNA-binding domain superfamily/Winged helix DNA-binding domain"/>
    <property type="match status" value="2"/>
</dbReference>
<proteinExistence type="predicted"/>
<protein>
    <recommendedName>
        <fullName evidence="7">SMC-Scp complex subunit ScpB</fullName>
    </recommendedName>
</protein>
<evidence type="ECO:0000256" key="2">
    <source>
        <dbReference type="ARBA" id="ARBA00022618"/>
    </source>
</evidence>
<dbReference type="GO" id="GO:0051301">
    <property type="term" value="P:cell division"/>
    <property type="evidence" value="ECO:0007669"/>
    <property type="project" value="UniProtKB-KW"/>
</dbReference>
<evidence type="ECO:0000256" key="3">
    <source>
        <dbReference type="ARBA" id="ARBA00022829"/>
    </source>
</evidence>
<sequence length="168" mass="18405">MAPIASQLESLLFISGDPLSITKIRRVLGDAISDTEIVAAIKELQAGYAKRGIRVLLKDGMAQMVSSPENAPLVASLVKSHMAEELTPAALETLAAICYREPIAKADIDELRGVNSIFSLRSLLMRGLIEKTKEHGVPHYRTTLDFLKKLGIESVHDLPNYDELSKHS</sequence>
<accession>A0A1F5BW07</accession>
<dbReference type="Pfam" id="PF04079">
    <property type="entry name" value="SMC_ScpB"/>
    <property type="match status" value="1"/>
</dbReference>
<evidence type="ECO:0000256" key="1">
    <source>
        <dbReference type="ARBA" id="ARBA00022490"/>
    </source>
</evidence>
<evidence type="ECO:0000313" key="6">
    <source>
        <dbReference type="Proteomes" id="UP000176650"/>
    </source>
</evidence>
<organism evidence="5 6">
    <name type="scientific">Candidatus Azambacteria bacterium RIFCSPLOWO2_01_FULL_46_25</name>
    <dbReference type="NCBI Taxonomy" id="1797298"/>
    <lineage>
        <taxon>Bacteria</taxon>
        <taxon>Candidatus Azamiibacteriota</taxon>
    </lineage>
</organism>
<name>A0A1F5BW07_9BACT</name>
<keyword evidence="2" id="KW-0132">Cell division</keyword>
<dbReference type="PANTHER" id="PTHR34298:SF2">
    <property type="entry name" value="SEGREGATION AND CONDENSATION PROTEIN B"/>
    <property type="match status" value="1"/>
</dbReference>
<dbReference type="GO" id="GO:0051304">
    <property type="term" value="P:chromosome separation"/>
    <property type="evidence" value="ECO:0007669"/>
    <property type="project" value="InterPro"/>
</dbReference>
<keyword evidence="4" id="KW-0131">Cell cycle</keyword>
<dbReference type="SUPFAM" id="SSF46785">
    <property type="entry name" value="Winged helix' DNA-binding domain"/>
    <property type="match status" value="2"/>
</dbReference>
<evidence type="ECO:0008006" key="7">
    <source>
        <dbReference type="Google" id="ProtNLM"/>
    </source>
</evidence>
<dbReference type="AlphaFoldDB" id="A0A1F5BW07"/>
<dbReference type="PANTHER" id="PTHR34298">
    <property type="entry name" value="SEGREGATION AND CONDENSATION PROTEIN B"/>
    <property type="match status" value="1"/>
</dbReference>
<dbReference type="InterPro" id="IPR036390">
    <property type="entry name" value="WH_DNA-bd_sf"/>
</dbReference>